<dbReference type="GO" id="GO:0008270">
    <property type="term" value="F:zinc ion binding"/>
    <property type="evidence" value="ECO:0007669"/>
    <property type="project" value="TreeGrafter"/>
</dbReference>
<dbReference type="GO" id="GO:0072527">
    <property type="term" value="P:pyrimidine-containing compound metabolic process"/>
    <property type="evidence" value="ECO:0007669"/>
    <property type="project" value="UniProtKB-ARBA"/>
</dbReference>
<dbReference type="EMBL" id="SLUK01000004">
    <property type="protein sequence ID" value="TCL43727.1"/>
    <property type="molecule type" value="Genomic_DNA"/>
</dbReference>
<proteinExistence type="inferred from homology"/>
<comment type="similarity">
    <text evidence="1">Belongs to the cytidine and deoxycytidylate deaminase family.</text>
</comment>
<dbReference type="InterPro" id="IPR050202">
    <property type="entry name" value="Cyt/Deoxycyt_deaminase"/>
</dbReference>
<dbReference type="GO" id="GO:0005829">
    <property type="term" value="C:cytosol"/>
    <property type="evidence" value="ECO:0007669"/>
    <property type="project" value="TreeGrafter"/>
</dbReference>
<dbReference type="InterPro" id="IPR016193">
    <property type="entry name" value="Cytidine_deaminase-like"/>
</dbReference>
<dbReference type="Proteomes" id="UP000294682">
    <property type="component" value="Unassembled WGS sequence"/>
</dbReference>
<sequence>MVTDWNELYELAKSKRGSRALSKHSEAGSVAAAILSEQGHVYCGVCIDTPCSMGFCAEHAAIAAMVTAGENRILRMVAVGANDRVIPPCGRCREFICQVHDDNYRCEVLLDGGRVSTIGDLLPERW</sequence>
<evidence type="ECO:0000256" key="1">
    <source>
        <dbReference type="ARBA" id="ARBA00006576"/>
    </source>
</evidence>
<organism evidence="3 4">
    <name type="scientific">Harryflintia acetispora</name>
    <dbReference type="NCBI Taxonomy" id="1849041"/>
    <lineage>
        <taxon>Bacteria</taxon>
        <taxon>Bacillati</taxon>
        <taxon>Bacillota</taxon>
        <taxon>Clostridia</taxon>
        <taxon>Eubacteriales</taxon>
        <taxon>Oscillospiraceae</taxon>
        <taxon>Harryflintia</taxon>
    </lineage>
</organism>
<name>A0A9X8UKJ5_9FIRM</name>
<comment type="caution">
    <text evidence="3">The sequence shown here is derived from an EMBL/GenBank/DDBJ whole genome shotgun (WGS) entry which is preliminary data.</text>
</comment>
<evidence type="ECO:0000313" key="4">
    <source>
        <dbReference type="Proteomes" id="UP000294682"/>
    </source>
</evidence>
<protein>
    <submittedName>
        <fullName evidence="3">Cytidine deaminase</fullName>
    </submittedName>
</protein>
<dbReference type="PANTHER" id="PTHR11644">
    <property type="entry name" value="CYTIDINE DEAMINASE"/>
    <property type="match status" value="1"/>
</dbReference>
<dbReference type="GO" id="GO:0004126">
    <property type="term" value="F:cytidine deaminase activity"/>
    <property type="evidence" value="ECO:0007669"/>
    <property type="project" value="UniProtKB-ARBA"/>
</dbReference>
<feature type="domain" description="CMP/dCMP-type deaminase" evidence="2">
    <location>
        <begin position="4"/>
        <end position="126"/>
    </location>
</feature>
<dbReference type="PANTHER" id="PTHR11644:SF2">
    <property type="entry name" value="CYTIDINE DEAMINASE"/>
    <property type="match status" value="1"/>
</dbReference>
<accession>A0A9X8UKJ5</accession>
<dbReference type="Pfam" id="PF00383">
    <property type="entry name" value="dCMP_cyt_deam_1"/>
    <property type="match status" value="1"/>
</dbReference>
<evidence type="ECO:0000313" key="3">
    <source>
        <dbReference type="EMBL" id="TCL43727.1"/>
    </source>
</evidence>
<dbReference type="Gene3D" id="3.40.140.10">
    <property type="entry name" value="Cytidine Deaminase, domain 2"/>
    <property type="match status" value="1"/>
</dbReference>
<dbReference type="InterPro" id="IPR002125">
    <property type="entry name" value="CMP_dCMP_dom"/>
</dbReference>
<dbReference type="CDD" id="cd01283">
    <property type="entry name" value="cytidine_deaminase"/>
    <property type="match status" value="1"/>
</dbReference>
<dbReference type="SUPFAM" id="SSF53927">
    <property type="entry name" value="Cytidine deaminase-like"/>
    <property type="match status" value="1"/>
</dbReference>
<dbReference type="GO" id="GO:0055086">
    <property type="term" value="P:nucleobase-containing small molecule metabolic process"/>
    <property type="evidence" value="ECO:0007669"/>
    <property type="project" value="UniProtKB-ARBA"/>
</dbReference>
<gene>
    <name evidence="3" type="ORF">EDD78_10461</name>
</gene>
<reference evidence="3 4" key="1">
    <citation type="submission" date="2019-03" db="EMBL/GenBank/DDBJ databases">
        <title>Genomic Encyclopedia of Type Strains, Phase IV (KMG-IV): sequencing the most valuable type-strain genomes for metagenomic binning, comparative biology and taxonomic classification.</title>
        <authorList>
            <person name="Goeker M."/>
        </authorList>
    </citation>
    <scope>NUCLEOTIDE SEQUENCE [LARGE SCALE GENOMIC DNA]</scope>
    <source>
        <strain evidence="3 4">DSM 100433</strain>
    </source>
</reference>
<dbReference type="PROSITE" id="PS51747">
    <property type="entry name" value="CYT_DCMP_DEAMINASES_2"/>
    <property type="match status" value="1"/>
</dbReference>
<keyword evidence="4" id="KW-1185">Reference proteome</keyword>
<evidence type="ECO:0000259" key="2">
    <source>
        <dbReference type="PROSITE" id="PS51747"/>
    </source>
</evidence>
<dbReference type="AlphaFoldDB" id="A0A9X8UKJ5"/>